<dbReference type="AlphaFoldDB" id="A0A9P1INY0"/>
<gene>
    <name evidence="2" type="ORF">CAMP_LOCUS10991</name>
</gene>
<name>A0A9P1INY0_9PELO</name>
<dbReference type="Pfam" id="PF00646">
    <property type="entry name" value="F-box"/>
    <property type="match status" value="1"/>
</dbReference>
<dbReference type="InterPro" id="IPR001810">
    <property type="entry name" value="F-box_dom"/>
</dbReference>
<dbReference type="EMBL" id="CANHGI010000004">
    <property type="protein sequence ID" value="CAI5448354.1"/>
    <property type="molecule type" value="Genomic_DNA"/>
</dbReference>
<organism evidence="2 3">
    <name type="scientific">Caenorhabditis angaria</name>
    <dbReference type="NCBI Taxonomy" id="860376"/>
    <lineage>
        <taxon>Eukaryota</taxon>
        <taxon>Metazoa</taxon>
        <taxon>Ecdysozoa</taxon>
        <taxon>Nematoda</taxon>
        <taxon>Chromadorea</taxon>
        <taxon>Rhabditida</taxon>
        <taxon>Rhabditina</taxon>
        <taxon>Rhabditomorpha</taxon>
        <taxon>Rhabditoidea</taxon>
        <taxon>Rhabditidae</taxon>
        <taxon>Peloderinae</taxon>
        <taxon>Caenorhabditis</taxon>
    </lineage>
</organism>
<evidence type="ECO:0000259" key="1">
    <source>
        <dbReference type="Pfam" id="PF00646"/>
    </source>
</evidence>
<feature type="domain" description="F-box" evidence="1">
    <location>
        <begin position="16"/>
        <end position="50"/>
    </location>
</feature>
<reference evidence="2" key="1">
    <citation type="submission" date="2022-11" db="EMBL/GenBank/DDBJ databases">
        <authorList>
            <person name="Kikuchi T."/>
        </authorList>
    </citation>
    <scope>NUCLEOTIDE SEQUENCE</scope>
    <source>
        <strain evidence="2">PS1010</strain>
    </source>
</reference>
<evidence type="ECO:0000313" key="3">
    <source>
        <dbReference type="Proteomes" id="UP001152747"/>
    </source>
</evidence>
<evidence type="ECO:0000313" key="2">
    <source>
        <dbReference type="EMBL" id="CAI5448354.1"/>
    </source>
</evidence>
<protein>
    <recommendedName>
        <fullName evidence="1">F-box domain-containing protein</fullName>
    </recommendedName>
</protein>
<dbReference type="Proteomes" id="UP001152747">
    <property type="component" value="Unassembled WGS sequence"/>
</dbReference>
<sequence>MASAAKKMKLEEKTGWFDMPHEMKIMIIDSMDIQTKRRFSRCSKGCYEEVEKSLNFIVEIEIVELERLVISNRSINFTIPM</sequence>
<proteinExistence type="predicted"/>
<accession>A0A9P1INY0</accession>
<comment type="caution">
    <text evidence="2">The sequence shown here is derived from an EMBL/GenBank/DDBJ whole genome shotgun (WGS) entry which is preliminary data.</text>
</comment>
<keyword evidence="3" id="KW-1185">Reference proteome</keyword>